<name>A0AA40KNQ7_9HYME</name>
<accession>A0AA40KNQ7</accession>
<evidence type="ECO:0000313" key="3">
    <source>
        <dbReference type="Proteomes" id="UP001177670"/>
    </source>
</evidence>
<sequence>MQNKTKQRRKEGTSNYAETHEPPRDARVKSICNTFVNPRVYARVTPLPGGQLPNESTAVIICPHLEKMKGRSWLLCEAHKGVKRDAKSGTTMSKG</sequence>
<gene>
    <name evidence="2" type="ORF">K0M31_004567</name>
</gene>
<protein>
    <submittedName>
        <fullName evidence="2">Uncharacterized protein</fullName>
    </submittedName>
</protein>
<proteinExistence type="predicted"/>
<dbReference type="Proteomes" id="UP001177670">
    <property type="component" value="Unassembled WGS sequence"/>
</dbReference>
<evidence type="ECO:0000313" key="2">
    <source>
        <dbReference type="EMBL" id="KAK1126952.1"/>
    </source>
</evidence>
<keyword evidence="3" id="KW-1185">Reference proteome</keyword>
<comment type="caution">
    <text evidence="2">The sequence shown here is derived from an EMBL/GenBank/DDBJ whole genome shotgun (WGS) entry which is preliminary data.</text>
</comment>
<reference evidence="2" key="1">
    <citation type="submission" date="2021-10" db="EMBL/GenBank/DDBJ databases">
        <title>Melipona bicolor Genome sequencing and assembly.</title>
        <authorList>
            <person name="Araujo N.S."/>
            <person name="Arias M.C."/>
        </authorList>
    </citation>
    <scope>NUCLEOTIDE SEQUENCE</scope>
    <source>
        <strain evidence="2">USP_2M_L1-L4_2017</strain>
        <tissue evidence="2">Whole body</tissue>
    </source>
</reference>
<organism evidence="2 3">
    <name type="scientific">Melipona bicolor</name>
    <dbReference type="NCBI Taxonomy" id="60889"/>
    <lineage>
        <taxon>Eukaryota</taxon>
        <taxon>Metazoa</taxon>
        <taxon>Ecdysozoa</taxon>
        <taxon>Arthropoda</taxon>
        <taxon>Hexapoda</taxon>
        <taxon>Insecta</taxon>
        <taxon>Pterygota</taxon>
        <taxon>Neoptera</taxon>
        <taxon>Endopterygota</taxon>
        <taxon>Hymenoptera</taxon>
        <taxon>Apocrita</taxon>
        <taxon>Aculeata</taxon>
        <taxon>Apoidea</taxon>
        <taxon>Anthophila</taxon>
        <taxon>Apidae</taxon>
        <taxon>Melipona</taxon>
    </lineage>
</organism>
<dbReference type="EMBL" id="JAHYIQ010000013">
    <property type="protein sequence ID" value="KAK1126952.1"/>
    <property type="molecule type" value="Genomic_DNA"/>
</dbReference>
<dbReference type="AlphaFoldDB" id="A0AA40KNQ7"/>
<evidence type="ECO:0000256" key="1">
    <source>
        <dbReference type="SAM" id="MobiDB-lite"/>
    </source>
</evidence>
<feature type="region of interest" description="Disordered" evidence="1">
    <location>
        <begin position="1"/>
        <end position="26"/>
    </location>
</feature>